<name>A0ACB9AJM1_CICIN</name>
<gene>
    <name evidence="1" type="ORF">L2E82_40135</name>
</gene>
<comment type="caution">
    <text evidence="1">The sequence shown here is derived from an EMBL/GenBank/DDBJ whole genome shotgun (WGS) entry which is preliminary data.</text>
</comment>
<dbReference type="Proteomes" id="UP001055811">
    <property type="component" value="Linkage Group LG07"/>
</dbReference>
<proteinExistence type="predicted"/>
<evidence type="ECO:0000313" key="1">
    <source>
        <dbReference type="EMBL" id="KAI3710357.1"/>
    </source>
</evidence>
<protein>
    <submittedName>
        <fullName evidence="1">Uncharacterized protein</fullName>
    </submittedName>
</protein>
<reference evidence="2" key="1">
    <citation type="journal article" date="2022" name="Mol. Ecol. Resour.">
        <title>The genomes of chicory, endive, great burdock and yacon provide insights into Asteraceae palaeo-polyploidization history and plant inulin production.</title>
        <authorList>
            <person name="Fan W."/>
            <person name="Wang S."/>
            <person name="Wang H."/>
            <person name="Wang A."/>
            <person name="Jiang F."/>
            <person name="Liu H."/>
            <person name="Zhao H."/>
            <person name="Xu D."/>
            <person name="Zhang Y."/>
        </authorList>
    </citation>
    <scope>NUCLEOTIDE SEQUENCE [LARGE SCALE GENOMIC DNA]</scope>
    <source>
        <strain evidence="2">cv. Punajuju</strain>
    </source>
</reference>
<accession>A0ACB9AJM1</accession>
<evidence type="ECO:0000313" key="2">
    <source>
        <dbReference type="Proteomes" id="UP001055811"/>
    </source>
</evidence>
<keyword evidence="2" id="KW-1185">Reference proteome</keyword>
<reference evidence="1 2" key="2">
    <citation type="journal article" date="2022" name="Mol. Ecol. Resour.">
        <title>The genomes of chicory, endive, great burdock and yacon provide insights into Asteraceae paleo-polyploidization history and plant inulin production.</title>
        <authorList>
            <person name="Fan W."/>
            <person name="Wang S."/>
            <person name="Wang H."/>
            <person name="Wang A."/>
            <person name="Jiang F."/>
            <person name="Liu H."/>
            <person name="Zhao H."/>
            <person name="Xu D."/>
            <person name="Zhang Y."/>
        </authorList>
    </citation>
    <scope>NUCLEOTIDE SEQUENCE [LARGE SCALE GENOMIC DNA]</scope>
    <source>
        <strain evidence="2">cv. Punajuju</strain>
        <tissue evidence="1">Leaves</tissue>
    </source>
</reference>
<sequence length="196" mass="22122">MSPLNSPWVTPGSKSGSSCKRMTRKIIKNNISTKVSLTEFHMFNGFVKLLSFLNSYQNGTRIRCMMASSSLMIPQGAAVHNFVIQLVLSKVATETIKIYNAISDGSVNLVDKFFEMQRHDALKTLDIYRRAGQQILELRHYAPEFPIIIMCFVHNLQRQLETNVQSVDVGPVTVGGRMEMQPHMHIDSFVEIGMAE</sequence>
<dbReference type="EMBL" id="CM042015">
    <property type="protein sequence ID" value="KAI3710357.1"/>
    <property type="molecule type" value="Genomic_DNA"/>
</dbReference>
<organism evidence="1 2">
    <name type="scientific">Cichorium intybus</name>
    <name type="common">Chicory</name>
    <dbReference type="NCBI Taxonomy" id="13427"/>
    <lineage>
        <taxon>Eukaryota</taxon>
        <taxon>Viridiplantae</taxon>
        <taxon>Streptophyta</taxon>
        <taxon>Embryophyta</taxon>
        <taxon>Tracheophyta</taxon>
        <taxon>Spermatophyta</taxon>
        <taxon>Magnoliopsida</taxon>
        <taxon>eudicotyledons</taxon>
        <taxon>Gunneridae</taxon>
        <taxon>Pentapetalae</taxon>
        <taxon>asterids</taxon>
        <taxon>campanulids</taxon>
        <taxon>Asterales</taxon>
        <taxon>Asteraceae</taxon>
        <taxon>Cichorioideae</taxon>
        <taxon>Cichorieae</taxon>
        <taxon>Cichoriinae</taxon>
        <taxon>Cichorium</taxon>
    </lineage>
</organism>